<dbReference type="RefSeq" id="WP_093635494.1">
    <property type="nucleotide sequence ID" value="NZ_CAJNAU010000004.1"/>
</dbReference>
<dbReference type="EMBL" id="FPBH01000010">
    <property type="protein sequence ID" value="SFU11601.1"/>
    <property type="molecule type" value="Genomic_DNA"/>
</dbReference>
<comment type="pathway">
    <text evidence="2">Cofactor biosynthesis; ubiquinone biosynthesis.</text>
</comment>
<dbReference type="PANTHER" id="PTHR43876">
    <property type="entry name" value="UBIQUINONE BIOSYNTHESIS MONOOXYGENASE COQ6, MITOCHONDRIAL"/>
    <property type="match status" value="1"/>
</dbReference>
<dbReference type="InterPro" id="IPR018168">
    <property type="entry name" value="Ubi_Hdrlase_CS"/>
</dbReference>
<keyword evidence="5" id="KW-0274">FAD</keyword>
<evidence type="ECO:0000313" key="12">
    <source>
        <dbReference type="Proteomes" id="UP000674425"/>
    </source>
</evidence>
<proteinExistence type="inferred from homology"/>
<dbReference type="Gene3D" id="3.50.50.60">
    <property type="entry name" value="FAD/NAD(P)-binding domain"/>
    <property type="match status" value="2"/>
</dbReference>
<reference evidence="9 12" key="2">
    <citation type="submission" date="2021-02" db="EMBL/GenBank/DDBJ databases">
        <authorList>
            <person name="Vanwijnsberghe S."/>
        </authorList>
    </citation>
    <scope>NUCLEOTIDE SEQUENCE [LARGE SCALE GENOMIC DNA]</scope>
    <source>
        <strain evidence="9 12">R-69658</strain>
    </source>
</reference>
<dbReference type="PROSITE" id="PS01304">
    <property type="entry name" value="UBIH"/>
    <property type="match status" value="1"/>
</dbReference>
<sequence length="413" mass="43616">MNDVSQSTVILKPAASDHGFDFDVTIVGAGPVGLALAGWLARRSATQALKIALIDAREPEDSIADPRAIAVSHGSRMILEPLRWPADATAIQRIHVSQRGHFGRTLIDHSEHGLPALGYVLRYGSIVHGLAEAVHASSVHWFRSTSAAAPTQDLDGVTLPIETAGVTRNLRTRILVNAEGGLFGDQKQKATGEAGSSAGGGTRDYGQTALVGTVTVSAPQPHVAWERFTSQGPIALLPMGGVRGANYALVWCCAPDEAARRAQLSDDEFLLELGTAFGNRMGRFTQIKGRASFPLGLNAVDTLVNGHVVAIGNAAQTLHPVAGQGLNLGLRDAHALADALSAEGPTPLALATFAQRRALDRRLTIGATDTLARLFTVDFPPLAALRGLALTALEFVPPVKTALARQMMFGQRR</sequence>
<evidence type="ECO:0000256" key="5">
    <source>
        <dbReference type="ARBA" id="ARBA00022827"/>
    </source>
</evidence>
<dbReference type="InterPro" id="IPR051205">
    <property type="entry name" value="UbiH/COQ6_monooxygenase"/>
</dbReference>
<dbReference type="GO" id="GO:0071949">
    <property type="term" value="F:FAD binding"/>
    <property type="evidence" value="ECO:0007669"/>
    <property type="project" value="InterPro"/>
</dbReference>
<dbReference type="Pfam" id="PF01494">
    <property type="entry name" value="FAD_binding_3"/>
    <property type="match status" value="1"/>
</dbReference>
<gene>
    <name evidence="9" type="primary">ubiH</name>
    <name evidence="9" type="ORF">R69658_00704</name>
    <name evidence="10" type="ORF">SAMN05192563_101070</name>
</gene>
<dbReference type="SUPFAM" id="SSF51905">
    <property type="entry name" value="FAD/NAD(P)-binding domain"/>
    <property type="match status" value="1"/>
</dbReference>
<evidence type="ECO:0000259" key="8">
    <source>
        <dbReference type="Pfam" id="PF01494"/>
    </source>
</evidence>
<evidence type="ECO:0000313" key="11">
    <source>
        <dbReference type="Proteomes" id="UP000198844"/>
    </source>
</evidence>
<organism evidence="10 11">
    <name type="scientific">Paraburkholderia aspalathi</name>
    <dbReference type="NCBI Taxonomy" id="1324617"/>
    <lineage>
        <taxon>Bacteria</taxon>
        <taxon>Pseudomonadati</taxon>
        <taxon>Pseudomonadota</taxon>
        <taxon>Betaproteobacteria</taxon>
        <taxon>Burkholderiales</taxon>
        <taxon>Burkholderiaceae</taxon>
        <taxon>Paraburkholderia</taxon>
    </lineage>
</organism>
<protein>
    <submittedName>
        <fullName evidence="10">2-octaprenyl-6-methoxyphenol hydroxylase</fullName>
        <ecNumber evidence="9">1.14.13.-</ecNumber>
    </submittedName>
</protein>
<keyword evidence="6 9" id="KW-0560">Oxidoreductase</keyword>
<dbReference type="AlphaFoldDB" id="A0A1I7DIR0"/>
<dbReference type="InterPro" id="IPR002938">
    <property type="entry name" value="FAD-bd"/>
</dbReference>
<dbReference type="Proteomes" id="UP000198844">
    <property type="component" value="Unassembled WGS sequence"/>
</dbReference>
<comment type="similarity">
    <text evidence="3">Belongs to the UbiH/COQ6 family.</text>
</comment>
<keyword evidence="7" id="KW-0503">Monooxygenase</keyword>
<dbReference type="GO" id="GO:0016705">
    <property type="term" value="F:oxidoreductase activity, acting on paired donors, with incorporation or reduction of molecular oxygen"/>
    <property type="evidence" value="ECO:0007669"/>
    <property type="project" value="InterPro"/>
</dbReference>
<dbReference type="PANTHER" id="PTHR43876:SF7">
    <property type="entry name" value="UBIQUINONE BIOSYNTHESIS MONOOXYGENASE COQ6, MITOCHONDRIAL"/>
    <property type="match status" value="1"/>
</dbReference>
<dbReference type="InterPro" id="IPR036188">
    <property type="entry name" value="FAD/NAD-bd_sf"/>
</dbReference>
<evidence type="ECO:0000313" key="9">
    <source>
        <dbReference type="EMBL" id="CAE6706233.1"/>
    </source>
</evidence>
<dbReference type="NCBIfam" id="TIGR01988">
    <property type="entry name" value="Ubi-OHases"/>
    <property type="match status" value="1"/>
</dbReference>
<keyword evidence="4" id="KW-0285">Flavoprotein</keyword>
<evidence type="ECO:0000256" key="4">
    <source>
        <dbReference type="ARBA" id="ARBA00022630"/>
    </source>
</evidence>
<dbReference type="GO" id="GO:0006744">
    <property type="term" value="P:ubiquinone biosynthetic process"/>
    <property type="evidence" value="ECO:0007669"/>
    <property type="project" value="UniProtKB-UniPathway"/>
</dbReference>
<dbReference type="NCBIfam" id="NF005421">
    <property type="entry name" value="PRK06996.1"/>
    <property type="match status" value="1"/>
</dbReference>
<dbReference type="EC" id="1.14.13.-" evidence="9"/>
<evidence type="ECO:0000256" key="1">
    <source>
        <dbReference type="ARBA" id="ARBA00001974"/>
    </source>
</evidence>
<dbReference type="Proteomes" id="UP000674425">
    <property type="component" value="Unassembled WGS sequence"/>
</dbReference>
<feature type="domain" description="FAD-binding" evidence="8">
    <location>
        <begin position="22"/>
        <end position="342"/>
    </location>
</feature>
<name>A0A1I7DIR0_9BURK</name>
<dbReference type="GO" id="GO:0004497">
    <property type="term" value="F:monooxygenase activity"/>
    <property type="evidence" value="ECO:0007669"/>
    <property type="project" value="UniProtKB-KW"/>
</dbReference>
<evidence type="ECO:0000256" key="7">
    <source>
        <dbReference type="ARBA" id="ARBA00023033"/>
    </source>
</evidence>
<evidence type="ECO:0000313" key="10">
    <source>
        <dbReference type="EMBL" id="SFU11601.1"/>
    </source>
</evidence>
<dbReference type="InterPro" id="IPR010971">
    <property type="entry name" value="UbiH/COQ6"/>
</dbReference>
<dbReference type="Gene3D" id="3.30.9.10">
    <property type="entry name" value="D-Amino Acid Oxidase, subunit A, domain 2"/>
    <property type="match status" value="1"/>
</dbReference>
<evidence type="ECO:0000256" key="6">
    <source>
        <dbReference type="ARBA" id="ARBA00023002"/>
    </source>
</evidence>
<dbReference type="PRINTS" id="PR00420">
    <property type="entry name" value="RNGMNOXGNASE"/>
</dbReference>
<dbReference type="EMBL" id="CAJNAU010000004">
    <property type="protein sequence ID" value="CAE6706233.1"/>
    <property type="molecule type" value="Genomic_DNA"/>
</dbReference>
<keyword evidence="12" id="KW-1185">Reference proteome</keyword>
<evidence type="ECO:0000256" key="2">
    <source>
        <dbReference type="ARBA" id="ARBA00004749"/>
    </source>
</evidence>
<reference evidence="10 11" key="1">
    <citation type="submission" date="2016-10" db="EMBL/GenBank/DDBJ databases">
        <authorList>
            <person name="de Groot N.N."/>
        </authorList>
    </citation>
    <scope>NUCLEOTIDE SEQUENCE [LARGE SCALE GENOMIC DNA]</scope>
    <source>
        <strain evidence="10 11">LMG 27731</strain>
    </source>
</reference>
<dbReference type="UniPathway" id="UPA00232"/>
<evidence type="ECO:0000256" key="3">
    <source>
        <dbReference type="ARBA" id="ARBA00005349"/>
    </source>
</evidence>
<dbReference type="OrthoDB" id="9769565at2"/>
<comment type="cofactor">
    <cofactor evidence="1">
        <name>FAD</name>
        <dbReference type="ChEBI" id="CHEBI:57692"/>
    </cofactor>
</comment>
<accession>A0A1I7DIR0</accession>